<dbReference type="EMBL" id="CP133548">
    <property type="protein sequence ID" value="WMS87855.1"/>
    <property type="molecule type" value="Genomic_DNA"/>
</dbReference>
<dbReference type="AlphaFoldDB" id="A0AA51RUK5"/>
<evidence type="ECO:0000313" key="3">
    <source>
        <dbReference type="Proteomes" id="UP001239782"/>
    </source>
</evidence>
<keyword evidence="3" id="KW-1185">Reference proteome</keyword>
<dbReference type="RefSeq" id="WP_309203013.1">
    <property type="nucleotide sequence ID" value="NZ_CP133548.1"/>
</dbReference>
<dbReference type="PANTHER" id="PTHR33840:SF1">
    <property type="entry name" value="TLE1 PHOSPHOLIPASE DOMAIN-CONTAINING PROTEIN"/>
    <property type="match status" value="1"/>
</dbReference>
<reference evidence="2 3" key="1">
    <citation type="submission" date="2023-08" db="EMBL/GenBank/DDBJ databases">
        <title>Pleionea litopenaei sp. nov., isolated from stomach of juvenile Litopenaeus vannamei.</title>
        <authorList>
            <person name="Rho A.M."/>
            <person name="Hwang C.Y."/>
        </authorList>
    </citation>
    <scope>NUCLEOTIDE SEQUENCE [LARGE SCALE GENOMIC DNA]</scope>
    <source>
        <strain evidence="2 3">HL-JVS1</strain>
    </source>
</reference>
<dbReference type="KEGG" id="plei:Q9312_02755"/>
<feature type="domain" description="T6SS Phospholipase effector Tle1-like catalytic" evidence="1">
    <location>
        <begin position="3"/>
        <end position="260"/>
    </location>
</feature>
<gene>
    <name evidence="2" type="ORF">Q9312_02755</name>
</gene>
<evidence type="ECO:0000259" key="1">
    <source>
        <dbReference type="Pfam" id="PF09994"/>
    </source>
</evidence>
<sequence>MKKRIVVCADGTWNRPEKNLKEDFPTNVLKLARSISPIASDGTPQQVFYDWGIGSYHDEVIAGATGKGLHKNVMDDYRYIVQNYSEGDDIYLFGFSRGSYTIRCLCGLINNCGILKRPDANLIQKAFNIYKSKSKDYAPSGEKSIAFRKQYSHPSRSIKFIGVWDTVGAMGIPISFLGLFDDKDEFYDTDIGRNVEFARHAMAIDEYREDFIPTIWNPRETIDIKQVWFTGAHSNIGGSYKPDKDGSLLSDVSLKWMIKEAKSIGLSIENHVVKNLKDNPLATLHNSRRSFYRVKKKHYRPIDHKKGEILIHSSVKKRWDNDTSYRPRNLKEYLDVHGWPTKLVS</sequence>
<name>A0AA51RUK5_9GAMM</name>
<organism evidence="2 3">
    <name type="scientific">Pleionea litopenaei</name>
    <dbReference type="NCBI Taxonomy" id="3070815"/>
    <lineage>
        <taxon>Bacteria</taxon>
        <taxon>Pseudomonadati</taxon>
        <taxon>Pseudomonadota</taxon>
        <taxon>Gammaproteobacteria</taxon>
        <taxon>Oceanospirillales</taxon>
        <taxon>Pleioneaceae</taxon>
        <taxon>Pleionea</taxon>
    </lineage>
</organism>
<evidence type="ECO:0000313" key="2">
    <source>
        <dbReference type="EMBL" id="WMS87855.1"/>
    </source>
</evidence>
<dbReference type="Pfam" id="PF09994">
    <property type="entry name" value="T6SS_Tle1-like_cat"/>
    <property type="match status" value="1"/>
</dbReference>
<protein>
    <submittedName>
        <fullName evidence="2">DUF2235 domain-containing protein</fullName>
    </submittedName>
</protein>
<dbReference type="InterPro" id="IPR018712">
    <property type="entry name" value="Tle1-like_cat"/>
</dbReference>
<accession>A0AA51RUK5</accession>
<dbReference type="Proteomes" id="UP001239782">
    <property type="component" value="Chromosome"/>
</dbReference>
<dbReference type="PANTHER" id="PTHR33840">
    <property type="match status" value="1"/>
</dbReference>
<proteinExistence type="predicted"/>